<name>A0A6J7KKX1_9ZZZZ</name>
<dbReference type="EMBL" id="CAFBNL010000056">
    <property type="protein sequence ID" value="CAB4956105.1"/>
    <property type="molecule type" value="Genomic_DNA"/>
</dbReference>
<proteinExistence type="inferred from homology"/>
<dbReference type="NCBIfam" id="NF009154">
    <property type="entry name" value="PRK12497.3-3"/>
    <property type="match status" value="1"/>
</dbReference>
<dbReference type="Pfam" id="PF02021">
    <property type="entry name" value="UPF0102"/>
    <property type="match status" value="1"/>
</dbReference>
<accession>A0A6J7KKX1</accession>
<dbReference type="HAMAP" id="MF_00048">
    <property type="entry name" value="UPF0102"/>
    <property type="match status" value="1"/>
</dbReference>
<dbReference type="InterPro" id="IPR011335">
    <property type="entry name" value="Restrct_endonuc-II-like"/>
</dbReference>
<organism evidence="1">
    <name type="scientific">freshwater metagenome</name>
    <dbReference type="NCBI Taxonomy" id="449393"/>
    <lineage>
        <taxon>unclassified sequences</taxon>
        <taxon>metagenomes</taxon>
        <taxon>ecological metagenomes</taxon>
    </lineage>
</organism>
<protein>
    <submittedName>
        <fullName evidence="1">Unannotated protein</fullName>
    </submittedName>
</protein>
<evidence type="ECO:0000313" key="1">
    <source>
        <dbReference type="EMBL" id="CAB4956105.1"/>
    </source>
</evidence>
<dbReference type="PANTHER" id="PTHR34039:SF1">
    <property type="entry name" value="UPF0102 PROTEIN YRAN"/>
    <property type="match status" value="1"/>
</dbReference>
<dbReference type="Gene3D" id="3.40.1350.10">
    <property type="match status" value="1"/>
</dbReference>
<dbReference type="PANTHER" id="PTHR34039">
    <property type="entry name" value="UPF0102 PROTEIN YRAN"/>
    <property type="match status" value="1"/>
</dbReference>
<reference evidence="1" key="1">
    <citation type="submission" date="2020-05" db="EMBL/GenBank/DDBJ databases">
        <authorList>
            <person name="Chiriac C."/>
            <person name="Salcher M."/>
            <person name="Ghai R."/>
            <person name="Kavagutti S V."/>
        </authorList>
    </citation>
    <scope>NUCLEOTIDE SEQUENCE</scope>
</reference>
<sequence>MPARSRRTAAGDRNALGALGEQVAADWYESQGYSVADRNWRVREGELDLVLLASDGTIVFCEVKTRSSNRFGSPLEAVTPTKQRRLRTLGALWLSSHKGMVGEVRFDVAGVMIGATGDPEIEIVQAGF</sequence>
<dbReference type="NCBIfam" id="NF009150">
    <property type="entry name" value="PRK12497.1-3"/>
    <property type="match status" value="1"/>
</dbReference>
<dbReference type="InterPro" id="IPR011856">
    <property type="entry name" value="tRNA_endonuc-like_dom_sf"/>
</dbReference>
<gene>
    <name evidence="1" type="ORF">UFOPK3789_00994</name>
</gene>
<dbReference type="NCBIfam" id="TIGR00252">
    <property type="entry name" value="YraN family protein"/>
    <property type="match status" value="1"/>
</dbReference>
<dbReference type="InterPro" id="IPR003509">
    <property type="entry name" value="UPF0102_YraN-like"/>
</dbReference>
<dbReference type="CDD" id="cd20736">
    <property type="entry name" value="PoNe_Nuclease"/>
    <property type="match status" value="1"/>
</dbReference>
<dbReference type="SUPFAM" id="SSF52980">
    <property type="entry name" value="Restriction endonuclease-like"/>
    <property type="match status" value="1"/>
</dbReference>
<dbReference type="AlphaFoldDB" id="A0A6J7KKX1"/>
<dbReference type="GO" id="GO:0003676">
    <property type="term" value="F:nucleic acid binding"/>
    <property type="evidence" value="ECO:0007669"/>
    <property type="project" value="InterPro"/>
</dbReference>